<comment type="caution">
    <text evidence="1">The sequence shown here is derived from an EMBL/GenBank/DDBJ whole genome shotgun (WGS) entry which is preliminary data.</text>
</comment>
<dbReference type="AlphaFoldDB" id="A0A4Y2J8Z2"/>
<accession>A0A4Y2J8Z2</accession>
<protein>
    <submittedName>
        <fullName evidence="1">Uncharacterized protein</fullName>
    </submittedName>
</protein>
<organism evidence="1 5">
    <name type="scientific">Araneus ventricosus</name>
    <name type="common">Orbweaver spider</name>
    <name type="synonym">Epeira ventricosa</name>
    <dbReference type="NCBI Taxonomy" id="182803"/>
    <lineage>
        <taxon>Eukaryota</taxon>
        <taxon>Metazoa</taxon>
        <taxon>Ecdysozoa</taxon>
        <taxon>Arthropoda</taxon>
        <taxon>Chelicerata</taxon>
        <taxon>Arachnida</taxon>
        <taxon>Araneae</taxon>
        <taxon>Araneomorphae</taxon>
        <taxon>Entelegynae</taxon>
        <taxon>Araneoidea</taxon>
        <taxon>Araneidae</taxon>
        <taxon>Araneus</taxon>
    </lineage>
</organism>
<reference evidence="1 5" key="1">
    <citation type="journal article" date="2019" name="Sci. Rep.">
        <title>Orb-weaving spider Araneus ventricosus genome elucidates the spidroin gene catalogue.</title>
        <authorList>
            <person name="Kono N."/>
            <person name="Nakamura H."/>
            <person name="Ohtoshi R."/>
            <person name="Moran D.A.P."/>
            <person name="Shinohara A."/>
            <person name="Yoshida Y."/>
            <person name="Fujiwara M."/>
            <person name="Mori M."/>
            <person name="Tomita M."/>
            <person name="Arakawa K."/>
        </authorList>
    </citation>
    <scope>NUCLEOTIDE SEQUENCE [LARGE SCALE GENOMIC DNA]</scope>
</reference>
<name>A0A4Y2J8Z2_ARAVE</name>
<sequence length="133" mass="14494">MTVSLRTIECGVSSCLFISSNRKTESSRPVIASGILNDRRRYDNSSTETGVLVVHPRATVRLLSKEVRTITGGGAKSPTITISPGEARARFLIQQQLISVYLRCSSRGGCISINRRTDSILKSSMHLIGGKRT</sequence>
<evidence type="ECO:0000313" key="2">
    <source>
        <dbReference type="EMBL" id="GBM86748.1"/>
    </source>
</evidence>
<evidence type="ECO:0000313" key="1">
    <source>
        <dbReference type="EMBL" id="GBM86743.1"/>
    </source>
</evidence>
<proteinExistence type="predicted"/>
<gene>
    <name evidence="4" type="ORF">AVEN_129948_1</name>
    <name evidence="1" type="ORF">AVEN_243205_1</name>
    <name evidence="2" type="ORF">AVEN_244162_1</name>
    <name evidence="3" type="ORF">AVEN_75450_1</name>
</gene>
<dbReference type="EMBL" id="BGPR01266585">
    <property type="protein sequence ID" value="GBM86868.1"/>
    <property type="molecule type" value="Genomic_DNA"/>
</dbReference>
<keyword evidence="5" id="KW-1185">Reference proteome</keyword>
<dbReference type="EMBL" id="BGPR01266572">
    <property type="protein sequence ID" value="GBM86832.1"/>
    <property type="molecule type" value="Genomic_DNA"/>
</dbReference>
<evidence type="ECO:0000313" key="4">
    <source>
        <dbReference type="EMBL" id="GBM86868.1"/>
    </source>
</evidence>
<dbReference type="Proteomes" id="UP000499080">
    <property type="component" value="Unassembled WGS sequence"/>
</dbReference>
<evidence type="ECO:0000313" key="5">
    <source>
        <dbReference type="Proteomes" id="UP000499080"/>
    </source>
</evidence>
<dbReference type="EMBL" id="BGPR01266543">
    <property type="protein sequence ID" value="GBM86743.1"/>
    <property type="molecule type" value="Genomic_DNA"/>
</dbReference>
<dbReference type="EMBL" id="BGPR01266544">
    <property type="protein sequence ID" value="GBM86748.1"/>
    <property type="molecule type" value="Genomic_DNA"/>
</dbReference>
<evidence type="ECO:0000313" key="3">
    <source>
        <dbReference type="EMBL" id="GBM86832.1"/>
    </source>
</evidence>